<reference evidence="5 6" key="1">
    <citation type="submission" date="2015-03" db="EMBL/GenBank/DDBJ databases">
        <authorList>
            <person name="Xie B.-B."/>
            <person name="Rong J.-C."/>
            <person name="Qin Q.-L."/>
            <person name="Zhang Y.-Z."/>
        </authorList>
    </citation>
    <scope>NUCLEOTIDE SEQUENCE [LARGE SCALE GENOMIC DNA]</scope>
    <source>
        <strain evidence="5 6">KMM 661</strain>
        <plasmid evidence="5 6">unnamed</plasmid>
    </source>
</reference>
<protein>
    <recommendedName>
        <fullName evidence="4">HTH araC/xylS-type domain-containing protein</fullName>
    </recommendedName>
</protein>
<dbReference type="PRINTS" id="PR00032">
    <property type="entry name" value="HTHARAC"/>
</dbReference>
<dbReference type="KEGG" id="png:PNIG_p0003"/>
<keyword evidence="6" id="KW-1185">Reference proteome</keyword>
<evidence type="ECO:0000256" key="3">
    <source>
        <dbReference type="ARBA" id="ARBA00023163"/>
    </source>
</evidence>
<proteinExistence type="predicted"/>
<gene>
    <name evidence="5" type="ORF">PNIG_p0003</name>
</gene>
<dbReference type="GO" id="GO:0003700">
    <property type="term" value="F:DNA-binding transcription factor activity"/>
    <property type="evidence" value="ECO:0007669"/>
    <property type="project" value="InterPro"/>
</dbReference>
<dbReference type="Gene3D" id="1.10.10.60">
    <property type="entry name" value="Homeodomain-like"/>
    <property type="match status" value="1"/>
</dbReference>
<organism evidence="5 6">
    <name type="scientific">Pseudoalteromonas nigrifaciens</name>
    <dbReference type="NCBI Taxonomy" id="28109"/>
    <lineage>
        <taxon>Bacteria</taxon>
        <taxon>Pseudomonadati</taxon>
        <taxon>Pseudomonadota</taxon>
        <taxon>Gammaproteobacteria</taxon>
        <taxon>Alteromonadales</taxon>
        <taxon>Pseudoalteromonadaceae</taxon>
        <taxon>Pseudoalteromonas</taxon>
    </lineage>
</organism>
<keyword evidence="3" id="KW-0804">Transcription</keyword>
<dbReference type="PANTHER" id="PTHR43280:SF2">
    <property type="entry name" value="HTH-TYPE TRANSCRIPTIONAL REGULATOR EXSA"/>
    <property type="match status" value="1"/>
</dbReference>
<dbReference type="AlphaFoldDB" id="A0AAC9UMB3"/>
<dbReference type="PROSITE" id="PS01124">
    <property type="entry name" value="HTH_ARAC_FAMILY_2"/>
    <property type="match status" value="1"/>
</dbReference>
<dbReference type="PANTHER" id="PTHR43280">
    <property type="entry name" value="ARAC-FAMILY TRANSCRIPTIONAL REGULATOR"/>
    <property type="match status" value="1"/>
</dbReference>
<feature type="domain" description="HTH araC/xylS-type" evidence="4">
    <location>
        <begin position="1"/>
        <end position="50"/>
    </location>
</feature>
<evidence type="ECO:0000313" key="5">
    <source>
        <dbReference type="EMBL" id="ASM56288.1"/>
    </source>
</evidence>
<name>A0AAC9UMB3_9GAMM</name>
<sequence>MRLNRSQELLESTALSITHISEQAGFSSEQIFRKHFKQRFDTTPNAWRNLFRSKVASAEPHI</sequence>
<evidence type="ECO:0000259" key="4">
    <source>
        <dbReference type="PROSITE" id="PS01124"/>
    </source>
</evidence>
<keyword evidence="1" id="KW-0805">Transcription regulation</keyword>
<keyword evidence="5" id="KW-0614">Plasmid</keyword>
<dbReference type="Proteomes" id="UP000198329">
    <property type="component" value="Plasmid unnamed"/>
</dbReference>
<evidence type="ECO:0000313" key="6">
    <source>
        <dbReference type="Proteomes" id="UP000198329"/>
    </source>
</evidence>
<evidence type="ECO:0000256" key="2">
    <source>
        <dbReference type="ARBA" id="ARBA00023125"/>
    </source>
</evidence>
<dbReference type="InterPro" id="IPR009057">
    <property type="entry name" value="Homeodomain-like_sf"/>
</dbReference>
<dbReference type="Pfam" id="PF12833">
    <property type="entry name" value="HTH_18"/>
    <property type="match status" value="1"/>
</dbReference>
<dbReference type="SUPFAM" id="SSF46689">
    <property type="entry name" value="Homeodomain-like"/>
    <property type="match status" value="1"/>
</dbReference>
<accession>A0AAC9UMB3</accession>
<evidence type="ECO:0000256" key="1">
    <source>
        <dbReference type="ARBA" id="ARBA00023015"/>
    </source>
</evidence>
<dbReference type="InterPro" id="IPR020449">
    <property type="entry name" value="Tscrpt_reg_AraC-type_HTH"/>
</dbReference>
<dbReference type="EMBL" id="CP011038">
    <property type="protein sequence ID" value="ASM56288.1"/>
    <property type="molecule type" value="Genomic_DNA"/>
</dbReference>
<dbReference type="InterPro" id="IPR018060">
    <property type="entry name" value="HTH_AraC"/>
</dbReference>
<dbReference type="GO" id="GO:0043565">
    <property type="term" value="F:sequence-specific DNA binding"/>
    <property type="evidence" value="ECO:0007669"/>
    <property type="project" value="InterPro"/>
</dbReference>
<keyword evidence="2" id="KW-0238">DNA-binding</keyword>
<geneLocation type="plasmid" evidence="5 6">
    <name>unnamed</name>
</geneLocation>